<evidence type="ECO:0000313" key="2">
    <source>
        <dbReference type="EMBL" id="PMD24615.1"/>
    </source>
</evidence>
<reference evidence="2 3" key="1">
    <citation type="submission" date="2016-05" db="EMBL/GenBank/DDBJ databases">
        <title>A degradative enzymes factory behind the ericoid mycorrhizal symbiosis.</title>
        <authorList>
            <consortium name="DOE Joint Genome Institute"/>
            <person name="Martino E."/>
            <person name="Morin E."/>
            <person name="Grelet G."/>
            <person name="Kuo A."/>
            <person name="Kohler A."/>
            <person name="Daghino S."/>
            <person name="Barry K."/>
            <person name="Choi C."/>
            <person name="Cichocki N."/>
            <person name="Clum A."/>
            <person name="Copeland A."/>
            <person name="Hainaut M."/>
            <person name="Haridas S."/>
            <person name="Labutti K."/>
            <person name="Lindquist E."/>
            <person name="Lipzen A."/>
            <person name="Khouja H.-R."/>
            <person name="Murat C."/>
            <person name="Ohm R."/>
            <person name="Olson A."/>
            <person name="Spatafora J."/>
            <person name="Veneault-Fourrey C."/>
            <person name="Henrissat B."/>
            <person name="Grigoriev I."/>
            <person name="Martin F."/>
            <person name="Perotto S."/>
        </authorList>
    </citation>
    <scope>NUCLEOTIDE SEQUENCE [LARGE SCALE GENOMIC DNA]</scope>
    <source>
        <strain evidence="2 3">UAMH 7357</strain>
    </source>
</reference>
<evidence type="ECO:0000256" key="1">
    <source>
        <dbReference type="SAM" id="MobiDB-lite"/>
    </source>
</evidence>
<protein>
    <submittedName>
        <fullName evidence="2">Uncharacterized protein</fullName>
    </submittedName>
</protein>
<accession>A0A2J6QEB8</accession>
<name>A0A2J6QEB8_9HELO</name>
<feature type="region of interest" description="Disordered" evidence="1">
    <location>
        <begin position="56"/>
        <end position="94"/>
    </location>
</feature>
<feature type="compositionally biased region" description="Polar residues" evidence="1">
    <location>
        <begin position="62"/>
        <end position="94"/>
    </location>
</feature>
<evidence type="ECO:0000313" key="3">
    <source>
        <dbReference type="Proteomes" id="UP000235672"/>
    </source>
</evidence>
<dbReference type="AlphaFoldDB" id="A0A2J6QEB8"/>
<proteinExistence type="predicted"/>
<organism evidence="2 3">
    <name type="scientific">Hyaloscypha hepaticicola</name>
    <dbReference type="NCBI Taxonomy" id="2082293"/>
    <lineage>
        <taxon>Eukaryota</taxon>
        <taxon>Fungi</taxon>
        <taxon>Dikarya</taxon>
        <taxon>Ascomycota</taxon>
        <taxon>Pezizomycotina</taxon>
        <taxon>Leotiomycetes</taxon>
        <taxon>Helotiales</taxon>
        <taxon>Hyaloscyphaceae</taxon>
        <taxon>Hyaloscypha</taxon>
    </lineage>
</organism>
<gene>
    <name evidence="2" type="ORF">NA56DRAFT_643146</name>
</gene>
<dbReference type="Proteomes" id="UP000235672">
    <property type="component" value="Unassembled WGS sequence"/>
</dbReference>
<keyword evidence="3" id="KW-1185">Reference proteome</keyword>
<sequence length="217" mass="24558">MVDLELDDHIHRAALHLPERASWEDLKGFLEDAHANLNNTTKLDLCRRFDQHKEWQREARARQSSPLTASPTTRTETSPLRPSSTRGTSPAISQIEQPQFINPVSMKDSANPKIYDNRTIEVVYRNDSNETNLIAEPACKLFGHEVAEIGQNLPIYYTPKGEKQFLKKMCVVRPWGKGEGEICTSIIFARERSKSPHLNDGLCARSNLPMSDANKTC</sequence>
<dbReference type="EMBL" id="KZ613472">
    <property type="protein sequence ID" value="PMD24615.1"/>
    <property type="molecule type" value="Genomic_DNA"/>
</dbReference>